<dbReference type="Proteomes" id="UP001473302">
    <property type="component" value="Unassembled WGS sequence"/>
</dbReference>
<protein>
    <recommendedName>
        <fullName evidence="2">F-box domain-containing protein</fullName>
    </recommendedName>
</protein>
<evidence type="ECO:0000259" key="2">
    <source>
        <dbReference type="Pfam" id="PF12937"/>
    </source>
</evidence>
<dbReference type="InterPro" id="IPR001810">
    <property type="entry name" value="F-box_dom"/>
</dbReference>
<comment type="caution">
    <text evidence="3">The sequence shown here is derived from an EMBL/GenBank/DDBJ whole genome shotgun (WGS) entry which is preliminary data.</text>
</comment>
<proteinExistence type="predicted"/>
<dbReference type="CDD" id="cd09917">
    <property type="entry name" value="F-box_SF"/>
    <property type="match status" value="1"/>
</dbReference>
<organism evidence="3 4">
    <name type="scientific">Mucor flavus</name>
    <dbReference type="NCBI Taxonomy" id="439312"/>
    <lineage>
        <taxon>Eukaryota</taxon>
        <taxon>Fungi</taxon>
        <taxon>Fungi incertae sedis</taxon>
        <taxon>Mucoromycota</taxon>
        <taxon>Mucoromycotina</taxon>
        <taxon>Mucoromycetes</taxon>
        <taxon>Mucorales</taxon>
        <taxon>Mucorineae</taxon>
        <taxon>Mucoraceae</taxon>
        <taxon>Mucor</taxon>
    </lineage>
</organism>
<evidence type="ECO:0000256" key="1">
    <source>
        <dbReference type="SAM" id="Phobius"/>
    </source>
</evidence>
<dbReference type="SUPFAM" id="SSF81383">
    <property type="entry name" value="F-box domain"/>
    <property type="match status" value="1"/>
</dbReference>
<dbReference type="Pfam" id="PF12937">
    <property type="entry name" value="F-box-like"/>
    <property type="match status" value="1"/>
</dbReference>
<gene>
    <name evidence="3" type="ORF">MFLAVUS_001877</name>
</gene>
<dbReference type="InterPro" id="IPR036047">
    <property type="entry name" value="F-box-like_dom_sf"/>
</dbReference>
<dbReference type="SUPFAM" id="SSF52047">
    <property type="entry name" value="RNI-like"/>
    <property type="match status" value="1"/>
</dbReference>
<dbReference type="EMBL" id="BAABUK010000003">
    <property type="protein sequence ID" value="GAA5808486.1"/>
    <property type="molecule type" value="Genomic_DNA"/>
</dbReference>
<name>A0ABP9YNP9_9FUNG</name>
<evidence type="ECO:0000313" key="3">
    <source>
        <dbReference type="EMBL" id="GAA5808486.1"/>
    </source>
</evidence>
<feature type="domain" description="F-box" evidence="2">
    <location>
        <begin position="40"/>
        <end position="85"/>
    </location>
</feature>
<evidence type="ECO:0000313" key="4">
    <source>
        <dbReference type="Proteomes" id="UP001473302"/>
    </source>
</evidence>
<keyword evidence="1" id="KW-1133">Transmembrane helix</keyword>
<keyword evidence="4" id="KW-1185">Reference proteome</keyword>
<dbReference type="Gene3D" id="1.20.1280.50">
    <property type="match status" value="1"/>
</dbReference>
<feature type="transmembrane region" description="Helical" evidence="1">
    <location>
        <begin position="25"/>
        <end position="45"/>
    </location>
</feature>
<sequence length="670" mass="79094">MMREYSKKAKICFVQKPLKFPSPFFSFYNFQLFLPSVLIMSHLPFEILRLVFDDLKAKEDLLQCQYTCKQWHKASVSYLYTTVTLHSKKKTHLYARTISRSPRLASYLKEIDTKNLLTKVKYRGENTLSTHVHSANDIYFGNFCNWDDTRFSDMYGAEHRSSSKINSEEYLLDTIIRQCPEVTKIKLKQPTTIIWQKLLEAAVQGRLSQLSKLAAPTEYNMVFYIQTALSLKKSLQSLHLYEEGFYFGAGPLEETVFTILRRRLSEFVRLKRIDIYLLEHRQLSHLDGLIEDCPHIEKINIRTWYANIRINRLNQVEPAMLINARPDVHIFKSENMIEAADMDQLKYMMQKFTNLQRLEIIFDLCKVADHHNKVIGLSVFAQFLAYLMLIPVCKVKVFLKRATFIEAWNEFTSRNDQSRELIMRYFTRFEYNDEETIVETEQDFIKISNVVTMDSRVLPHIGILLNSGETIRSLTIEDLWRQDVYRNPAYILYNTLNCFDVLLDIFRLCPLLQKITLCGPKNMALSGDLEYQHTKLKSLHITQLEPNYRYEFLRHVSFCLPKLKKLHMQYNYNHIDDIPTVIVVDIPNTSLDVFVWECRFFNYEPLDTLPFFLKLKAKEVTKFYSFSKRRIVISDEKEFEGLLPSHLRIEIICEGLKEFCLISPSFSHLF</sequence>
<accession>A0ABP9YNP9</accession>
<keyword evidence="1" id="KW-0812">Transmembrane</keyword>
<keyword evidence="1" id="KW-0472">Membrane</keyword>
<reference evidence="3 4" key="1">
    <citation type="submission" date="2024-04" db="EMBL/GenBank/DDBJ databases">
        <title>genome sequences of Mucor flavus KT1a and Helicostylum pulchrum KT1b strains isolated from the surface of a dry-aged beef.</title>
        <authorList>
            <person name="Toyotome T."/>
            <person name="Hosono M."/>
            <person name="Torimaru M."/>
            <person name="Fukuda K."/>
            <person name="Mikami N."/>
        </authorList>
    </citation>
    <scope>NUCLEOTIDE SEQUENCE [LARGE SCALE GENOMIC DNA]</scope>
    <source>
        <strain evidence="3 4">KT1a</strain>
    </source>
</reference>